<feature type="domain" description="GIY-YIG catalytic" evidence="1">
    <location>
        <begin position="47"/>
        <end position="168"/>
    </location>
</feature>
<keyword evidence="3" id="KW-1185">Reference proteome</keyword>
<accession>A0A2W2CNW8</accession>
<gene>
    <name evidence="2" type="ORF">C1I93_23655</name>
</gene>
<dbReference type="Pfam" id="PF20815">
    <property type="entry name" value="GIY_YIG_2"/>
    <property type="match status" value="1"/>
</dbReference>
<dbReference type="InterPro" id="IPR049311">
    <property type="entry name" value="GIY_YIG_cat"/>
</dbReference>
<reference evidence="2 3" key="1">
    <citation type="submission" date="2018-01" db="EMBL/GenBank/DDBJ databases">
        <title>Draft genome sequence of Jishengella endophytica.</title>
        <authorList>
            <person name="Sahin N."/>
            <person name="Ay H."/>
            <person name="Saygin H."/>
        </authorList>
    </citation>
    <scope>NUCLEOTIDE SEQUENCE [LARGE SCALE GENOMIC DNA]</scope>
    <source>
        <strain evidence="2 3">DSM 45430</strain>
    </source>
</reference>
<dbReference type="Proteomes" id="UP000248627">
    <property type="component" value="Unassembled WGS sequence"/>
</dbReference>
<organism evidence="2 3">
    <name type="scientific">Micromonospora endophytica</name>
    <dbReference type="NCBI Taxonomy" id="515350"/>
    <lineage>
        <taxon>Bacteria</taxon>
        <taxon>Bacillati</taxon>
        <taxon>Actinomycetota</taxon>
        <taxon>Actinomycetes</taxon>
        <taxon>Micromonosporales</taxon>
        <taxon>Micromonosporaceae</taxon>
        <taxon>Micromonospora</taxon>
    </lineage>
</organism>
<name>A0A2W2CNW8_9ACTN</name>
<dbReference type="EMBL" id="POTX01000208">
    <property type="protein sequence ID" value="PZF89757.1"/>
    <property type="molecule type" value="Genomic_DNA"/>
</dbReference>
<evidence type="ECO:0000313" key="3">
    <source>
        <dbReference type="Proteomes" id="UP000248627"/>
    </source>
</evidence>
<dbReference type="OrthoDB" id="7593365at2"/>
<evidence type="ECO:0000259" key="1">
    <source>
        <dbReference type="Pfam" id="PF20815"/>
    </source>
</evidence>
<comment type="caution">
    <text evidence="2">The sequence shown here is derived from an EMBL/GenBank/DDBJ whole genome shotgun (WGS) entry which is preliminary data.</text>
</comment>
<sequence length="198" mass="21992">MVSMTIPERRPDDVPTDEARVGEALRLLSGVPIELDVAVKRLSRGSGVYAWWAAPSILPHLPGPPNDSIPSLRLLYVGRATSLRGRILRNHLRRSGSSTLRRTLAGLLVSEGYRTTWTDRVVLVGEDEARLTRWMHTHLRLTWAQDAEPATIETELVRRLHPPLNVHGVDPEHVQAAVVAAKKSYDASSRPSDSPRTP</sequence>
<protein>
    <recommendedName>
        <fullName evidence="1">GIY-YIG catalytic domain-containing protein</fullName>
    </recommendedName>
</protein>
<evidence type="ECO:0000313" key="2">
    <source>
        <dbReference type="EMBL" id="PZF89757.1"/>
    </source>
</evidence>
<proteinExistence type="predicted"/>
<dbReference type="AlphaFoldDB" id="A0A2W2CNW8"/>